<name>A0ABR0AF36_9CRUS</name>
<accession>A0ABR0AF36</accession>
<reference evidence="1 2" key="1">
    <citation type="journal article" date="2023" name="Nucleic Acids Res.">
        <title>The hologenome of Daphnia magna reveals possible DNA methylation and microbiome-mediated evolution of the host genome.</title>
        <authorList>
            <person name="Chaturvedi A."/>
            <person name="Li X."/>
            <person name="Dhandapani V."/>
            <person name="Marshall H."/>
            <person name="Kissane S."/>
            <person name="Cuenca-Cambronero M."/>
            <person name="Asole G."/>
            <person name="Calvet F."/>
            <person name="Ruiz-Romero M."/>
            <person name="Marangio P."/>
            <person name="Guigo R."/>
            <person name="Rago D."/>
            <person name="Mirbahai L."/>
            <person name="Eastwood N."/>
            <person name="Colbourne J.K."/>
            <person name="Zhou J."/>
            <person name="Mallon E."/>
            <person name="Orsini L."/>
        </authorList>
    </citation>
    <scope>NUCLEOTIDE SEQUENCE [LARGE SCALE GENOMIC DNA]</scope>
    <source>
        <strain evidence="1">LRV0_1</strain>
    </source>
</reference>
<gene>
    <name evidence="1" type="ORF">OUZ56_009063</name>
</gene>
<dbReference type="Proteomes" id="UP001234178">
    <property type="component" value="Unassembled WGS sequence"/>
</dbReference>
<organism evidence="1 2">
    <name type="scientific">Daphnia magna</name>
    <dbReference type="NCBI Taxonomy" id="35525"/>
    <lineage>
        <taxon>Eukaryota</taxon>
        <taxon>Metazoa</taxon>
        <taxon>Ecdysozoa</taxon>
        <taxon>Arthropoda</taxon>
        <taxon>Crustacea</taxon>
        <taxon>Branchiopoda</taxon>
        <taxon>Diplostraca</taxon>
        <taxon>Cladocera</taxon>
        <taxon>Anomopoda</taxon>
        <taxon>Daphniidae</taxon>
        <taxon>Daphnia</taxon>
    </lineage>
</organism>
<sequence>MKCQHFKRQKPDYRFQYKHCTKAMRQPIEMRCRSVTQIIAPYVNVASYLAEIQAFTSSVNRSLISKTSLVNFETQHSCKCSKTKGCGVAINVLSAVSLASTVTRFRFFRTVYNAVKICEHIDVMQGI</sequence>
<proteinExistence type="predicted"/>
<keyword evidence="2" id="KW-1185">Reference proteome</keyword>
<evidence type="ECO:0000313" key="2">
    <source>
        <dbReference type="Proteomes" id="UP001234178"/>
    </source>
</evidence>
<evidence type="ECO:0000313" key="1">
    <source>
        <dbReference type="EMBL" id="KAK4023664.1"/>
    </source>
</evidence>
<comment type="caution">
    <text evidence="1">The sequence shown here is derived from an EMBL/GenBank/DDBJ whole genome shotgun (WGS) entry which is preliminary data.</text>
</comment>
<protein>
    <submittedName>
        <fullName evidence="1">Uncharacterized protein</fullName>
    </submittedName>
</protein>
<dbReference type="EMBL" id="JAOYFB010000037">
    <property type="protein sequence ID" value="KAK4023664.1"/>
    <property type="molecule type" value="Genomic_DNA"/>
</dbReference>